<accession>A0A7W2AR79</accession>
<evidence type="ECO:0000256" key="3">
    <source>
        <dbReference type="ARBA" id="ARBA00023125"/>
    </source>
</evidence>
<organism evidence="5 6">
    <name type="scientific">Thermoactinomyces mirandus</name>
    <dbReference type="NCBI Taxonomy" id="2756294"/>
    <lineage>
        <taxon>Bacteria</taxon>
        <taxon>Bacillati</taxon>
        <taxon>Bacillota</taxon>
        <taxon>Bacilli</taxon>
        <taxon>Bacillales</taxon>
        <taxon>Thermoactinomycetaceae</taxon>
        <taxon>Thermoactinomyces</taxon>
    </lineage>
</organism>
<dbReference type="AlphaFoldDB" id="A0A7W2AR79"/>
<dbReference type="GO" id="GO:0030261">
    <property type="term" value="P:chromosome condensation"/>
    <property type="evidence" value="ECO:0007669"/>
    <property type="project" value="UniProtKB-KW"/>
</dbReference>
<evidence type="ECO:0000256" key="4">
    <source>
        <dbReference type="RuleBase" id="RU003939"/>
    </source>
</evidence>
<dbReference type="GO" id="GO:0030527">
    <property type="term" value="F:structural constituent of chromatin"/>
    <property type="evidence" value="ECO:0007669"/>
    <property type="project" value="InterPro"/>
</dbReference>
<dbReference type="PANTHER" id="PTHR33175">
    <property type="entry name" value="DNA-BINDING PROTEIN HU"/>
    <property type="match status" value="1"/>
</dbReference>
<dbReference type="Pfam" id="PF00216">
    <property type="entry name" value="Bac_DNA_binding"/>
    <property type="match status" value="1"/>
</dbReference>
<dbReference type="RefSeq" id="WP_181737624.1">
    <property type="nucleotide sequence ID" value="NZ_JACEOL010000008.1"/>
</dbReference>
<dbReference type="PANTHER" id="PTHR33175:SF3">
    <property type="entry name" value="DNA-BINDING PROTEIN HU-BETA"/>
    <property type="match status" value="1"/>
</dbReference>
<name>A0A7W2AR79_9BACL</name>
<evidence type="ECO:0000256" key="1">
    <source>
        <dbReference type="ARBA" id="ARBA00010529"/>
    </source>
</evidence>
<dbReference type="GO" id="GO:0010467">
    <property type="term" value="P:gene expression"/>
    <property type="evidence" value="ECO:0007669"/>
    <property type="project" value="UniProtKB-ARBA"/>
</dbReference>
<dbReference type="PRINTS" id="PR01727">
    <property type="entry name" value="DNABINDINGHU"/>
</dbReference>
<dbReference type="SUPFAM" id="SSF47729">
    <property type="entry name" value="IHF-like DNA-binding proteins"/>
    <property type="match status" value="1"/>
</dbReference>
<dbReference type="GO" id="GO:0006270">
    <property type="term" value="P:DNA replication initiation"/>
    <property type="evidence" value="ECO:0007669"/>
    <property type="project" value="UniProtKB-ARBA"/>
</dbReference>
<dbReference type="PROSITE" id="PS00045">
    <property type="entry name" value="HISTONE_LIKE"/>
    <property type="match status" value="1"/>
</dbReference>
<dbReference type="SMART" id="SM00411">
    <property type="entry name" value="BHL"/>
    <property type="match status" value="1"/>
</dbReference>
<dbReference type="GO" id="GO:0042802">
    <property type="term" value="F:identical protein binding"/>
    <property type="evidence" value="ECO:0007669"/>
    <property type="project" value="UniProtKB-ARBA"/>
</dbReference>
<dbReference type="CDD" id="cd13831">
    <property type="entry name" value="HU"/>
    <property type="match status" value="1"/>
</dbReference>
<evidence type="ECO:0000313" key="6">
    <source>
        <dbReference type="Proteomes" id="UP000538292"/>
    </source>
</evidence>
<dbReference type="GO" id="GO:1990178">
    <property type="term" value="C:HU-DNA complex"/>
    <property type="evidence" value="ECO:0007669"/>
    <property type="project" value="UniProtKB-ARBA"/>
</dbReference>
<dbReference type="Gene3D" id="4.10.520.10">
    <property type="entry name" value="IHF-like DNA-binding proteins"/>
    <property type="match status" value="1"/>
</dbReference>
<comment type="caution">
    <text evidence="5">The sequence shown here is derived from an EMBL/GenBank/DDBJ whole genome shotgun (WGS) entry which is preliminary data.</text>
</comment>
<dbReference type="FunFam" id="4.10.520.10:FF:000001">
    <property type="entry name" value="DNA-binding protein HU"/>
    <property type="match status" value="1"/>
</dbReference>
<keyword evidence="3 5" id="KW-0238">DNA-binding</keyword>
<keyword evidence="2" id="KW-0226">DNA condensation</keyword>
<keyword evidence="6" id="KW-1185">Reference proteome</keyword>
<evidence type="ECO:0000313" key="5">
    <source>
        <dbReference type="EMBL" id="MBA4601295.1"/>
    </source>
</evidence>
<evidence type="ECO:0000256" key="2">
    <source>
        <dbReference type="ARBA" id="ARBA00023067"/>
    </source>
</evidence>
<dbReference type="GO" id="GO:0005829">
    <property type="term" value="C:cytosol"/>
    <property type="evidence" value="ECO:0007669"/>
    <property type="project" value="TreeGrafter"/>
</dbReference>
<reference evidence="5 6" key="1">
    <citation type="submission" date="2020-07" db="EMBL/GenBank/DDBJ databases">
        <title>Thermoactinomyces phylogeny.</title>
        <authorList>
            <person name="Dunlap C."/>
        </authorList>
    </citation>
    <scope>NUCLEOTIDE SEQUENCE [LARGE SCALE GENOMIC DNA]</scope>
    <source>
        <strain evidence="5 6">AMNI-1</strain>
    </source>
</reference>
<dbReference type="InterPro" id="IPR020816">
    <property type="entry name" value="Histone-like_DNA-bd_CS"/>
</dbReference>
<proteinExistence type="inferred from homology"/>
<dbReference type="GO" id="GO:0003677">
    <property type="term" value="F:DNA binding"/>
    <property type="evidence" value="ECO:0007669"/>
    <property type="project" value="UniProtKB-KW"/>
</dbReference>
<gene>
    <name evidence="5" type="ORF">H2C83_02925</name>
</gene>
<dbReference type="InterPro" id="IPR010992">
    <property type="entry name" value="IHF-like_DNA-bd_dom_sf"/>
</dbReference>
<dbReference type="GO" id="GO:1990103">
    <property type="term" value="C:DnaA-HU complex"/>
    <property type="evidence" value="ECO:0007669"/>
    <property type="project" value="UniProtKB-ARBA"/>
</dbReference>
<comment type="similarity">
    <text evidence="1 4">Belongs to the bacterial histone-like protein family.</text>
</comment>
<protein>
    <submittedName>
        <fullName evidence="5">HU family DNA-binding protein</fullName>
    </submittedName>
</protein>
<sequence>MNKTDLINKVAEATQMTKKDASKSVEAVLESIAEALCKGEKVQLIGFGNFEVKDKPERKGRNPRTGEEMIIPARKSVSFKAGKQLREEVNK</sequence>
<dbReference type="EMBL" id="JACEOL010000008">
    <property type="protein sequence ID" value="MBA4601295.1"/>
    <property type="molecule type" value="Genomic_DNA"/>
</dbReference>
<dbReference type="InterPro" id="IPR000119">
    <property type="entry name" value="Hist_DNA-bd"/>
</dbReference>
<dbReference type="Proteomes" id="UP000538292">
    <property type="component" value="Unassembled WGS sequence"/>
</dbReference>